<evidence type="ECO:0000313" key="10">
    <source>
        <dbReference type="Proteomes" id="UP000038040"/>
    </source>
</evidence>
<reference evidence="9 11" key="2">
    <citation type="submission" date="2018-11" db="EMBL/GenBank/DDBJ databases">
        <authorList>
            <consortium name="Pathogen Informatics"/>
        </authorList>
    </citation>
    <scope>NUCLEOTIDE SEQUENCE [LARGE SCALE GENOMIC DNA]</scope>
</reference>
<dbReference type="OrthoDB" id="6159439at2759"/>
<evidence type="ECO:0000313" key="11">
    <source>
        <dbReference type="Proteomes" id="UP000274756"/>
    </source>
</evidence>
<dbReference type="InterPro" id="IPR001356">
    <property type="entry name" value="HD"/>
</dbReference>
<dbReference type="PANTHER" id="PTHR24329:SF543">
    <property type="entry name" value="FI01017P-RELATED"/>
    <property type="match status" value="1"/>
</dbReference>
<feature type="compositionally biased region" description="Low complexity" evidence="7">
    <location>
        <begin position="46"/>
        <end position="59"/>
    </location>
</feature>
<feature type="region of interest" description="Disordered" evidence="7">
    <location>
        <begin position="214"/>
        <end position="233"/>
    </location>
</feature>
<comment type="subcellular location">
    <subcellularLocation>
        <location evidence="1 5 6">Nucleus</location>
    </subcellularLocation>
</comment>
<dbReference type="PROSITE" id="PS00027">
    <property type="entry name" value="HOMEOBOX_1"/>
    <property type="match status" value="1"/>
</dbReference>
<dbReference type="Pfam" id="PF00046">
    <property type="entry name" value="Homeodomain"/>
    <property type="match status" value="1"/>
</dbReference>
<evidence type="ECO:0000313" key="9">
    <source>
        <dbReference type="EMBL" id="VDN50555.1"/>
    </source>
</evidence>
<feature type="compositionally biased region" description="Basic and acidic residues" evidence="7">
    <location>
        <begin position="427"/>
        <end position="438"/>
    </location>
</feature>
<feature type="compositionally biased region" description="Polar residues" evidence="7">
    <location>
        <begin position="302"/>
        <end position="311"/>
    </location>
</feature>
<dbReference type="InterPro" id="IPR009057">
    <property type="entry name" value="Homeodomain-like_sf"/>
</dbReference>
<evidence type="ECO:0000256" key="2">
    <source>
        <dbReference type="ARBA" id="ARBA00023125"/>
    </source>
</evidence>
<dbReference type="SMART" id="SM00389">
    <property type="entry name" value="HOX"/>
    <property type="match status" value="1"/>
</dbReference>
<dbReference type="InterPro" id="IPR050649">
    <property type="entry name" value="Paired_Homeobox_TFs"/>
</dbReference>
<accession>A0A0N4UCC0</accession>
<feature type="region of interest" description="Disordered" evidence="7">
    <location>
        <begin position="294"/>
        <end position="334"/>
    </location>
</feature>
<keyword evidence="11" id="KW-1185">Reference proteome</keyword>
<gene>
    <name evidence="9" type="ORF">DME_LOCUS528</name>
</gene>
<dbReference type="CDD" id="cd00086">
    <property type="entry name" value="homeodomain"/>
    <property type="match status" value="1"/>
</dbReference>
<keyword evidence="3 5" id="KW-0371">Homeobox</keyword>
<dbReference type="Proteomes" id="UP000274756">
    <property type="component" value="Unassembled WGS sequence"/>
</dbReference>
<sequence>MPDSTDCTVHLDSLVVNDSAVNECSVLSSSRMASIMVNNHSTNDMQQNQSTLSSSSTQNGFSVTSLASSEENNHVLKLPFGIASLTLPDDEIGRLRNHSVSNNNSEHNAAATVMLPNNSSSALYNTEPSISDAVQDSQMGSRSSSSRSPEENGKRKQRRYRTTFTAKQLDELEKIFGRTHYPDVFTREELAVRVGLTEARVQVWFQNRRAKYRKQERTPASHPYAQGQHASRNNHGSLANAFSLFNSAHNNVDTTEATHLMAAMSVNPFAPILTPAALINPSMVNTSAGNPLIPLAADRRSSPSTQGNADSVTRPTSTNSNQSSPTNILGNISSPLMLPPATSAPIFTSFSTSNQPHIIPPDFSSMMMQQQMWANCMRELQKATENFPNFAAMLPGSLPYPIVGVWPSSQMIYGVANNPPSQSTETNKNEEARSSNRD</sequence>
<feature type="DNA-binding region" description="Homeobox" evidence="5">
    <location>
        <begin position="157"/>
        <end position="216"/>
    </location>
</feature>
<evidence type="ECO:0000313" key="12">
    <source>
        <dbReference type="WBParaSite" id="DME_0000490701-mRNA-1"/>
    </source>
</evidence>
<dbReference type="FunFam" id="1.10.10.60:FF:000291">
    <property type="entry name" value="ALX homeobox protein 1"/>
    <property type="match status" value="1"/>
</dbReference>
<feature type="region of interest" description="Disordered" evidence="7">
    <location>
        <begin position="416"/>
        <end position="438"/>
    </location>
</feature>
<evidence type="ECO:0000256" key="7">
    <source>
        <dbReference type="SAM" id="MobiDB-lite"/>
    </source>
</evidence>
<name>A0A0N4UCC0_DRAME</name>
<evidence type="ECO:0000259" key="8">
    <source>
        <dbReference type="PROSITE" id="PS50071"/>
    </source>
</evidence>
<protein>
    <submittedName>
        <fullName evidence="12">Homeobox domain-containing protein</fullName>
    </submittedName>
</protein>
<dbReference type="InterPro" id="IPR017970">
    <property type="entry name" value="Homeobox_CS"/>
</dbReference>
<dbReference type="GO" id="GO:0000977">
    <property type="term" value="F:RNA polymerase II transcription regulatory region sequence-specific DNA binding"/>
    <property type="evidence" value="ECO:0007669"/>
    <property type="project" value="TreeGrafter"/>
</dbReference>
<dbReference type="GO" id="GO:0000981">
    <property type="term" value="F:DNA-binding transcription factor activity, RNA polymerase II-specific"/>
    <property type="evidence" value="ECO:0007669"/>
    <property type="project" value="InterPro"/>
</dbReference>
<feature type="domain" description="Homeobox" evidence="8">
    <location>
        <begin position="155"/>
        <end position="215"/>
    </location>
</feature>
<keyword evidence="2 5" id="KW-0238">DNA-binding</keyword>
<proteinExistence type="predicted"/>
<evidence type="ECO:0000256" key="5">
    <source>
        <dbReference type="PROSITE-ProRule" id="PRU00108"/>
    </source>
</evidence>
<dbReference type="Proteomes" id="UP000038040">
    <property type="component" value="Unplaced"/>
</dbReference>
<dbReference type="AlphaFoldDB" id="A0A0N4UCC0"/>
<organism evidence="10 12">
    <name type="scientific">Dracunculus medinensis</name>
    <name type="common">Guinea worm</name>
    <dbReference type="NCBI Taxonomy" id="318479"/>
    <lineage>
        <taxon>Eukaryota</taxon>
        <taxon>Metazoa</taxon>
        <taxon>Ecdysozoa</taxon>
        <taxon>Nematoda</taxon>
        <taxon>Chromadorea</taxon>
        <taxon>Rhabditida</taxon>
        <taxon>Spirurina</taxon>
        <taxon>Dracunculoidea</taxon>
        <taxon>Dracunculidae</taxon>
        <taxon>Dracunculus</taxon>
    </lineage>
</organism>
<dbReference type="EMBL" id="UYYG01000004">
    <property type="protein sequence ID" value="VDN50555.1"/>
    <property type="molecule type" value="Genomic_DNA"/>
</dbReference>
<keyword evidence="4 5" id="KW-0539">Nucleus</keyword>
<feature type="region of interest" description="Disordered" evidence="7">
    <location>
        <begin position="132"/>
        <end position="161"/>
    </location>
</feature>
<feature type="region of interest" description="Disordered" evidence="7">
    <location>
        <begin position="44"/>
        <end position="65"/>
    </location>
</feature>
<dbReference type="PRINTS" id="PR00031">
    <property type="entry name" value="HTHREPRESSR"/>
</dbReference>
<dbReference type="WBParaSite" id="DME_0000490701-mRNA-1">
    <property type="protein sequence ID" value="DME_0000490701-mRNA-1"/>
    <property type="gene ID" value="DME_0000490701"/>
</dbReference>
<dbReference type="Gene3D" id="1.10.10.60">
    <property type="entry name" value="Homeodomain-like"/>
    <property type="match status" value="1"/>
</dbReference>
<dbReference type="InterPro" id="IPR000047">
    <property type="entry name" value="HTH_motif"/>
</dbReference>
<evidence type="ECO:0000256" key="3">
    <source>
        <dbReference type="ARBA" id="ARBA00023155"/>
    </source>
</evidence>
<feature type="compositionally biased region" description="Low complexity" evidence="7">
    <location>
        <begin position="313"/>
        <end position="327"/>
    </location>
</feature>
<dbReference type="STRING" id="318479.A0A0N4UCC0"/>
<evidence type="ECO:0000256" key="1">
    <source>
        <dbReference type="ARBA" id="ARBA00004123"/>
    </source>
</evidence>
<dbReference type="GO" id="GO:0005634">
    <property type="term" value="C:nucleus"/>
    <property type="evidence" value="ECO:0007669"/>
    <property type="project" value="UniProtKB-SubCell"/>
</dbReference>
<dbReference type="SUPFAM" id="SSF46689">
    <property type="entry name" value="Homeodomain-like"/>
    <property type="match status" value="1"/>
</dbReference>
<dbReference type="PANTHER" id="PTHR24329">
    <property type="entry name" value="HOMEOBOX PROTEIN ARISTALESS"/>
    <property type="match status" value="1"/>
</dbReference>
<dbReference type="PROSITE" id="PS50071">
    <property type="entry name" value="HOMEOBOX_2"/>
    <property type="match status" value="1"/>
</dbReference>
<reference evidence="12" key="1">
    <citation type="submission" date="2017-02" db="UniProtKB">
        <authorList>
            <consortium name="WormBaseParasite"/>
        </authorList>
    </citation>
    <scope>IDENTIFICATION</scope>
</reference>
<evidence type="ECO:0000256" key="4">
    <source>
        <dbReference type="ARBA" id="ARBA00023242"/>
    </source>
</evidence>
<evidence type="ECO:0000256" key="6">
    <source>
        <dbReference type="RuleBase" id="RU000682"/>
    </source>
</evidence>